<dbReference type="InterPro" id="IPR036236">
    <property type="entry name" value="Znf_C2H2_sf"/>
</dbReference>
<dbReference type="AlphaFoldDB" id="A0A9W9B0M5"/>
<dbReference type="EMBL" id="JANVFS010000002">
    <property type="protein sequence ID" value="KAJ4495103.1"/>
    <property type="molecule type" value="Genomic_DNA"/>
</dbReference>
<dbReference type="Pfam" id="PF00226">
    <property type="entry name" value="DnaJ"/>
    <property type="match status" value="1"/>
</dbReference>
<evidence type="ECO:0000256" key="1">
    <source>
        <dbReference type="ARBA" id="ARBA00022723"/>
    </source>
</evidence>
<dbReference type="PANTHER" id="PTHR44029:SF1">
    <property type="entry name" value="DNAJ HOMOLOG SUBFAMILY C MEMBER 21"/>
    <property type="match status" value="1"/>
</dbReference>
<dbReference type="Proteomes" id="UP001150238">
    <property type="component" value="Unassembled WGS sequence"/>
</dbReference>
<dbReference type="Gene3D" id="3.30.160.60">
    <property type="entry name" value="Classic Zinc Finger"/>
    <property type="match status" value="1"/>
</dbReference>
<dbReference type="PROSITE" id="PS00636">
    <property type="entry name" value="DNAJ_1"/>
    <property type="match status" value="1"/>
</dbReference>
<dbReference type="InterPro" id="IPR018253">
    <property type="entry name" value="DnaJ_domain_CS"/>
</dbReference>
<dbReference type="InterPro" id="IPR022755">
    <property type="entry name" value="Znf_C2H2_jaz"/>
</dbReference>
<dbReference type="PANTHER" id="PTHR44029">
    <property type="entry name" value="DNAJ HOMOLOG SUBFAMILY C MEMBER 21"/>
    <property type="match status" value="1"/>
</dbReference>
<dbReference type="InterPro" id="IPR036869">
    <property type="entry name" value="J_dom_sf"/>
</dbReference>
<dbReference type="SMART" id="SM00451">
    <property type="entry name" value="ZnF_U1"/>
    <property type="match status" value="1"/>
</dbReference>
<dbReference type="GO" id="GO:0003676">
    <property type="term" value="F:nucleic acid binding"/>
    <property type="evidence" value="ECO:0007669"/>
    <property type="project" value="InterPro"/>
</dbReference>
<evidence type="ECO:0000259" key="7">
    <source>
        <dbReference type="PROSITE" id="PS50157"/>
    </source>
</evidence>
<feature type="region of interest" description="Disordered" evidence="5">
    <location>
        <begin position="381"/>
        <end position="508"/>
    </location>
</feature>
<dbReference type="PROSITE" id="PS50076">
    <property type="entry name" value="DNAJ_2"/>
    <property type="match status" value="1"/>
</dbReference>
<evidence type="ECO:0000256" key="5">
    <source>
        <dbReference type="SAM" id="MobiDB-lite"/>
    </source>
</evidence>
<evidence type="ECO:0000256" key="4">
    <source>
        <dbReference type="PROSITE-ProRule" id="PRU00042"/>
    </source>
</evidence>
<feature type="domain" description="C2H2-type" evidence="7">
    <location>
        <begin position="318"/>
        <end position="347"/>
    </location>
</feature>
<dbReference type="Pfam" id="PF12171">
    <property type="entry name" value="zf-C2H2_jaz"/>
    <property type="match status" value="1"/>
</dbReference>
<feature type="compositionally biased region" description="Basic and acidic residues" evidence="5">
    <location>
        <begin position="432"/>
        <end position="459"/>
    </location>
</feature>
<proteinExistence type="predicted"/>
<keyword evidence="3" id="KW-0862">Zinc</keyword>
<dbReference type="SMART" id="SM00355">
    <property type="entry name" value="ZnF_C2H2"/>
    <property type="match status" value="2"/>
</dbReference>
<feature type="compositionally biased region" description="Basic residues" evidence="5">
    <location>
        <begin position="546"/>
        <end position="558"/>
    </location>
</feature>
<dbReference type="GO" id="GO:0005737">
    <property type="term" value="C:cytoplasm"/>
    <property type="evidence" value="ECO:0007669"/>
    <property type="project" value="TreeGrafter"/>
</dbReference>
<dbReference type="PROSITE" id="PS00028">
    <property type="entry name" value="ZINC_FINGER_C2H2_1"/>
    <property type="match status" value="2"/>
</dbReference>
<dbReference type="CDD" id="cd06257">
    <property type="entry name" value="DnaJ"/>
    <property type="match status" value="1"/>
</dbReference>
<keyword evidence="2 4" id="KW-0863">Zinc-finger</keyword>
<name>A0A9W9B0M5_9AGAR</name>
<protein>
    <submittedName>
        <fullName evidence="8">DnaJ domain-containing protein</fullName>
    </submittedName>
</protein>
<organism evidence="8 9">
    <name type="scientific">Lentinula lateritia</name>
    <dbReference type="NCBI Taxonomy" id="40482"/>
    <lineage>
        <taxon>Eukaryota</taxon>
        <taxon>Fungi</taxon>
        <taxon>Dikarya</taxon>
        <taxon>Basidiomycota</taxon>
        <taxon>Agaricomycotina</taxon>
        <taxon>Agaricomycetes</taxon>
        <taxon>Agaricomycetidae</taxon>
        <taxon>Agaricales</taxon>
        <taxon>Marasmiineae</taxon>
        <taxon>Omphalotaceae</taxon>
        <taxon>Lentinula</taxon>
    </lineage>
</organism>
<reference evidence="8" key="2">
    <citation type="journal article" date="2023" name="Proc. Natl. Acad. Sci. U.S.A.">
        <title>A global phylogenomic analysis of the shiitake genus Lentinula.</title>
        <authorList>
            <person name="Sierra-Patev S."/>
            <person name="Min B."/>
            <person name="Naranjo-Ortiz M."/>
            <person name="Looney B."/>
            <person name="Konkel Z."/>
            <person name="Slot J.C."/>
            <person name="Sakamoto Y."/>
            <person name="Steenwyk J.L."/>
            <person name="Rokas A."/>
            <person name="Carro J."/>
            <person name="Camarero S."/>
            <person name="Ferreira P."/>
            <person name="Molpeceres G."/>
            <person name="Ruiz-Duenas F.J."/>
            <person name="Serrano A."/>
            <person name="Henrissat B."/>
            <person name="Drula E."/>
            <person name="Hughes K.W."/>
            <person name="Mata J.L."/>
            <person name="Ishikawa N.K."/>
            <person name="Vargas-Isla R."/>
            <person name="Ushijima S."/>
            <person name="Smith C.A."/>
            <person name="Donoghue J."/>
            <person name="Ahrendt S."/>
            <person name="Andreopoulos W."/>
            <person name="He G."/>
            <person name="LaButti K."/>
            <person name="Lipzen A."/>
            <person name="Ng V."/>
            <person name="Riley R."/>
            <person name="Sandor L."/>
            <person name="Barry K."/>
            <person name="Martinez A.T."/>
            <person name="Xiao Y."/>
            <person name="Gibbons J.G."/>
            <person name="Terashima K."/>
            <person name="Grigoriev I.V."/>
            <person name="Hibbett D."/>
        </authorList>
    </citation>
    <scope>NUCLEOTIDE SEQUENCE</scope>
    <source>
        <strain evidence="8">Sp2 HRB7682 ss15</strain>
    </source>
</reference>
<dbReference type="SUPFAM" id="SSF57667">
    <property type="entry name" value="beta-beta-alpha zinc fingers"/>
    <property type="match status" value="1"/>
</dbReference>
<dbReference type="Gene3D" id="1.10.287.110">
    <property type="entry name" value="DnaJ domain"/>
    <property type="match status" value="1"/>
</dbReference>
<comment type="caution">
    <text evidence="8">The sequence shown here is derived from an EMBL/GenBank/DDBJ whole genome shotgun (WGS) entry which is preliminary data.</text>
</comment>
<dbReference type="PROSITE" id="PS50157">
    <property type="entry name" value="ZINC_FINGER_C2H2_2"/>
    <property type="match status" value="2"/>
</dbReference>
<dbReference type="InterPro" id="IPR001623">
    <property type="entry name" value="DnaJ_domain"/>
</dbReference>
<dbReference type="Pfam" id="PF21884">
    <property type="entry name" value="ZUO1-like_ZHD"/>
    <property type="match status" value="1"/>
</dbReference>
<feature type="domain" description="J" evidence="6">
    <location>
        <begin position="19"/>
        <end position="85"/>
    </location>
</feature>
<dbReference type="SUPFAM" id="SSF46565">
    <property type="entry name" value="Chaperone J-domain"/>
    <property type="match status" value="1"/>
</dbReference>
<dbReference type="SMART" id="SM00271">
    <property type="entry name" value="DnaJ"/>
    <property type="match status" value="1"/>
</dbReference>
<dbReference type="GO" id="GO:0008270">
    <property type="term" value="F:zinc ion binding"/>
    <property type="evidence" value="ECO:0007669"/>
    <property type="project" value="UniProtKB-KW"/>
</dbReference>
<evidence type="ECO:0000256" key="2">
    <source>
        <dbReference type="ARBA" id="ARBA00022771"/>
    </source>
</evidence>
<dbReference type="InterPro" id="IPR013087">
    <property type="entry name" value="Znf_C2H2_type"/>
</dbReference>
<gene>
    <name evidence="8" type="ORF">C8J55DRAFT_498399</name>
</gene>
<dbReference type="InterPro" id="IPR054076">
    <property type="entry name" value="ZUO1-like_ZHD"/>
</dbReference>
<feature type="domain" description="C2H2-type" evidence="7">
    <location>
        <begin position="510"/>
        <end position="541"/>
    </location>
</feature>
<evidence type="ECO:0000313" key="8">
    <source>
        <dbReference type="EMBL" id="KAJ4495103.1"/>
    </source>
</evidence>
<evidence type="ECO:0000259" key="6">
    <source>
        <dbReference type="PROSITE" id="PS50076"/>
    </source>
</evidence>
<feature type="region of interest" description="Disordered" evidence="5">
    <location>
        <begin position="533"/>
        <end position="558"/>
    </location>
</feature>
<evidence type="ECO:0000313" key="9">
    <source>
        <dbReference type="Proteomes" id="UP001150238"/>
    </source>
</evidence>
<dbReference type="InterPro" id="IPR003604">
    <property type="entry name" value="Matrin/U1-like-C_Znf_C2H2"/>
</dbReference>
<dbReference type="InterPro" id="IPR051964">
    <property type="entry name" value="Chaperone_stress_response"/>
</dbReference>
<evidence type="ECO:0000256" key="3">
    <source>
        <dbReference type="ARBA" id="ARBA00022833"/>
    </source>
</evidence>
<accession>A0A9W9B0M5</accession>
<reference evidence="8" key="1">
    <citation type="submission" date="2022-08" db="EMBL/GenBank/DDBJ databases">
        <authorList>
            <consortium name="DOE Joint Genome Institute"/>
            <person name="Min B."/>
            <person name="Riley R."/>
            <person name="Sierra-Patev S."/>
            <person name="Naranjo-Ortiz M."/>
            <person name="Looney B."/>
            <person name="Konkel Z."/>
            <person name="Slot J.C."/>
            <person name="Sakamoto Y."/>
            <person name="Steenwyk J.L."/>
            <person name="Rokas A."/>
            <person name="Carro J."/>
            <person name="Camarero S."/>
            <person name="Ferreira P."/>
            <person name="Molpeceres G."/>
            <person name="Ruiz-Duenas F.J."/>
            <person name="Serrano A."/>
            <person name="Henrissat B."/>
            <person name="Drula E."/>
            <person name="Hughes K.W."/>
            <person name="Mata J.L."/>
            <person name="Ishikawa N.K."/>
            <person name="Vargas-Isla R."/>
            <person name="Ushijima S."/>
            <person name="Smith C.A."/>
            <person name="Ahrendt S."/>
            <person name="Andreopoulos W."/>
            <person name="He G."/>
            <person name="Labutti K."/>
            <person name="Lipzen A."/>
            <person name="Ng V."/>
            <person name="Sandor L."/>
            <person name="Barry K."/>
            <person name="Martinez A.T."/>
            <person name="Xiao Y."/>
            <person name="Gibbons J.G."/>
            <person name="Terashima K."/>
            <person name="Hibbett D.S."/>
            <person name="Grigoriev I.V."/>
        </authorList>
    </citation>
    <scope>NUCLEOTIDE SEQUENCE</scope>
    <source>
        <strain evidence="8">Sp2 HRB7682 ss15</strain>
    </source>
</reference>
<dbReference type="PRINTS" id="PR00625">
    <property type="entry name" value="JDOMAIN"/>
</dbReference>
<feature type="compositionally biased region" description="Basic and acidic residues" evidence="5">
    <location>
        <begin position="472"/>
        <end position="490"/>
    </location>
</feature>
<sequence length="558" mass="63812">MGAGASNSEQNEIQNEITDYYQLLEVEETATADEIKRSFRRLALLHHPDKNKDDVEGATKRFAELQQAYEVLSDDQERAWYDSHKASLAPEPDDETVYEDIRKGAPPSRARDRGLSVRQLSRFFDATLWKDFGDEGDGFYAIYRSVFARLVAEEKLVSDDEVYLPSFGYSHWPWAPQSKGEEATAARTFYNTWINFATAKDFAWSDAWNISEAPDRRVRRLMEKDNKKAREDARRDFNDTVRSLAKFLKKRDPRYKKHIARQAETTQMHASGSSTPNSRKIFTPDAAYIEQDWQKIDSRVGEHDLEWAVAEGDDPEEWECVACNKSFRSEAAWDSHERSKKHLREVERLRREMLDEGEMLGLDQAPQLEVEETVPSIEDHLDSFLDEPPQSPSPPLSEQEIYTYAANPEASREENGEENNLRHLPKGKKGREKGQRLATSKEPRTKSEKKMQGLDHAFFKEAGSSDIGSIEQGKDSARPDLGEKLELSKREQRRARQAKKAELSGATPSIQCNWAGCGRVFESKTKLFVHVNEEGHAIQSEVTPRQKSKRGKGKPSIP</sequence>
<keyword evidence="1" id="KW-0479">Metal-binding</keyword>